<evidence type="ECO:0000313" key="13">
    <source>
        <dbReference type="Proteomes" id="UP000177354"/>
    </source>
</evidence>
<comment type="catalytic activity">
    <reaction evidence="8 10">
        <text>deamido-NAD(+) + NH4(+) + ATP = AMP + diphosphate + NAD(+) + H(+)</text>
        <dbReference type="Rhea" id="RHEA:21188"/>
        <dbReference type="ChEBI" id="CHEBI:15378"/>
        <dbReference type="ChEBI" id="CHEBI:28938"/>
        <dbReference type="ChEBI" id="CHEBI:30616"/>
        <dbReference type="ChEBI" id="CHEBI:33019"/>
        <dbReference type="ChEBI" id="CHEBI:57540"/>
        <dbReference type="ChEBI" id="CHEBI:58437"/>
        <dbReference type="ChEBI" id="CHEBI:456215"/>
        <dbReference type="EC" id="6.3.1.5"/>
    </reaction>
</comment>
<keyword evidence="4 8" id="KW-0547">Nucleotide-binding</keyword>
<proteinExistence type="inferred from homology"/>
<gene>
    <name evidence="8" type="primary">nadE</name>
    <name evidence="12" type="ORF">A2777_04010</name>
</gene>
<dbReference type="PANTHER" id="PTHR23090">
    <property type="entry name" value="NH 3 /GLUTAMINE-DEPENDENT NAD + SYNTHETASE"/>
    <property type="match status" value="1"/>
</dbReference>
<dbReference type="NCBIfam" id="NF010587">
    <property type="entry name" value="PRK13980.1"/>
    <property type="match status" value="1"/>
</dbReference>
<feature type="binding site" description="in other chain" evidence="8">
    <location>
        <position position="122"/>
    </location>
    <ligand>
        <name>deamido-NAD(+)</name>
        <dbReference type="ChEBI" id="CHEBI:58437"/>
        <note>ligand shared between two neighboring subunits</note>
    </ligand>
</feature>
<feature type="binding site" evidence="8">
    <location>
        <position position="171"/>
    </location>
    <ligand>
        <name>ATP</name>
        <dbReference type="ChEBI" id="CHEBI:30616"/>
    </ligand>
</feature>
<evidence type="ECO:0000256" key="4">
    <source>
        <dbReference type="ARBA" id="ARBA00022741"/>
    </source>
</evidence>
<comment type="caution">
    <text evidence="8">Lacks conserved residue(s) required for the propagation of feature annotation.</text>
</comment>
<dbReference type="GO" id="GO:0003952">
    <property type="term" value="F:NAD+ synthase (glutamine-hydrolyzing) activity"/>
    <property type="evidence" value="ECO:0007669"/>
    <property type="project" value="InterPro"/>
</dbReference>
<comment type="caution">
    <text evidence="12">The sequence shown here is derived from an EMBL/GenBank/DDBJ whole genome shotgun (WGS) entry which is preliminary data.</text>
</comment>
<evidence type="ECO:0000256" key="5">
    <source>
        <dbReference type="ARBA" id="ARBA00022840"/>
    </source>
</evidence>
<name>A0A1F5Z3K5_9BACT</name>
<dbReference type="GO" id="GO:0005524">
    <property type="term" value="F:ATP binding"/>
    <property type="evidence" value="ECO:0007669"/>
    <property type="project" value="UniProtKB-UniRule"/>
</dbReference>
<keyword evidence="3 8" id="KW-0479">Metal-binding</keyword>
<dbReference type="AlphaFoldDB" id="A0A1F5Z3K5"/>
<evidence type="ECO:0000256" key="8">
    <source>
        <dbReference type="HAMAP-Rule" id="MF_00193"/>
    </source>
</evidence>
<keyword evidence="5 8" id="KW-0067">ATP-binding</keyword>
<organism evidence="12 13">
    <name type="scientific">Candidatus Gottesmanbacteria bacterium RIFCSPHIGHO2_01_FULL_40_15</name>
    <dbReference type="NCBI Taxonomy" id="1798376"/>
    <lineage>
        <taxon>Bacteria</taxon>
        <taxon>Candidatus Gottesmaniibacteriota</taxon>
    </lineage>
</organism>
<keyword evidence="7 8" id="KW-0520">NAD</keyword>
<dbReference type="Proteomes" id="UP000177354">
    <property type="component" value="Unassembled WGS sequence"/>
</dbReference>
<keyword evidence="6 8" id="KW-0460">Magnesium</keyword>
<dbReference type="UniPathway" id="UPA00253">
    <property type="reaction ID" value="UER00333"/>
</dbReference>
<comment type="subunit">
    <text evidence="8">Homodimer.</text>
</comment>
<dbReference type="GO" id="GO:0004359">
    <property type="term" value="F:glutaminase activity"/>
    <property type="evidence" value="ECO:0007669"/>
    <property type="project" value="InterPro"/>
</dbReference>
<feature type="domain" description="NAD/GMP synthase" evidence="11">
    <location>
        <begin position="16"/>
        <end position="257"/>
    </location>
</feature>
<dbReference type="EMBL" id="MFJF01000012">
    <property type="protein sequence ID" value="OGG07006.1"/>
    <property type="molecule type" value="Genomic_DNA"/>
</dbReference>
<keyword evidence="2 8" id="KW-0436">Ligase</keyword>
<evidence type="ECO:0000259" key="11">
    <source>
        <dbReference type="Pfam" id="PF02540"/>
    </source>
</evidence>
<evidence type="ECO:0000313" key="12">
    <source>
        <dbReference type="EMBL" id="OGG07006.1"/>
    </source>
</evidence>
<dbReference type="InterPro" id="IPR022926">
    <property type="entry name" value="NH(3)-dep_NAD(+)_synth"/>
</dbReference>
<comment type="function">
    <text evidence="8">Catalyzes the ATP-dependent amidation of deamido-NAD to form NAD. Uses ammonia as a nitrogen source.</text>
</comment>
<dbReference type="FunFam" id="3.40.50.620:FF:000106">
    <property type="entry name" value="Glutamine-dependent NAD(+) synthetase"/>
    <property type="match status" value="1"/>
</dbReference>
<evidence type="ECO:0000256" key="6">
    <source>
        <dbReference type="ARBA" id="ARBA00022842"/>
    </source>
</evidence>
<dbReference type="CDD" id="cd00553">
    <property type="entry name" value="NAD_synthase"/>
    <property type="match status" value="1"/>
</dbReference>
<evidence type="ECO:0000256" key="9">
    <source>
        <dbReference type="RuleBase" id="RU003811"/>
    </source>
</evidence>
<feature type="binding site" evidence="8">
    <location>
        <position position="142"/>
    </location>
    <ligand>
        <name>ATP</name>
        <dbReference type="ChEBI" id="CHEBI:30616"/>
    </ligand>
</feature>
<protein>
    <recommendedName>
        <fullName evidence="8 10">NH(3)-dependent NAD(+) synthetase</fullName>
        <ecNumber evidence="8 10">6.3.1.5</ecNumber>
    </recommendedName>
</protein>
<comment type="similarity">
    <text evidence="1 8 9">Belongs to the NAD synthetase family.</text>
</comment>
<evidence type="ECO:0000256" key="2">
    <source>
        <dbReference type="ARBA" id="ARBA00022598"/>
    </source>
</evidence>
<feature type="binding site" evidence="8">
    <location>
        <position position="162"/>
    </location>
    <ligand>
        <name>deamido-NAD(+)</name>
        <dbReference type="ChEBI" id="CHEBI:58437"/>
        <note>ligand shared between two neighboring subunits</note>
    </ligand>
</feature>
<dbReference type="GO" id="GO:0046872">
    <property type="term" value="F:metal ion binding"/>
    <property type="evidence" value="ECO:0007669"/>
    <property type="project" value="UniProtKB-KW"/>
</dbReference>
<evidence type="ECO:0000256" key="3">
    <source>
        <dbReference type="ARBA" id="ARBA00022723"/>
    </source>
</evidence>
<feature type="binding site" evidence="8">
    <location>
        <position position="147"/>
    </location>
    <ligand>
        <name>Mg(2+)</name>
        <dbReference type="ChEBI" id="CHEBI:18420"/>
    </ligand>
</feature>
<dbReference type="InterPro" id="IPR022310">
    <property type="entry name" value="NAD/GMP_synthase"/>
</dbReference>
<dbReference type="HAMAP" id="MF_00193">
    <property type="entry name" value="NadE_ammonia_dep"/>
    <property type="match status" value="1"/>
</dbReference>
<dbReference type="EC" id="6.3.1.5" evidence="8 10"/>
<evidence type="ECO:0000256" key="10">
    <source>
        <dbReference type="RuleBase" id="RU003812"/>
    </source>
</evidence>
<sequence>MNQNINLTLNPKKESEKIVKFIRESVNKAGFSKAVIGLSGGIDSATSLVLAVKALGSQNVIGAILPYGDWQKEALDDIFELTGNVKLPERNLIKTDIKGAVDEIVDLDSSINELRKGNIIVRVRMIILYDLSKKYGALVMGTENKTEFLLGYFTRFGDEASDLEPIRGLYKTQVRRLAEYLKVPTKIIRKAPSAGMWPGQTDEGEMGFTYEKADSILYLFTDKKLSKNEIISRGFDSAVVEKVLKRLEDNEFKHQIPYIIEIEK</sequence>
<dbReference type="GO" id="GO:0005737">
    <property type="term" value="C:cytoplasm"/>
    <property type="evidence" value="ECO:0007669"/>
    <property type="project" value="InterPro"/>
</dbReference>
<accession>A0A1F5Z3K5</accession>
<dbReference type="GO" id="GO:0008795">
    <property type="term" value="F:NAD+ synthase activity"/>
    <property type="evidence" value="ECO:0007669"/>
    <property type="project" value="UniProtKB-UniRule"/>
</dbReference>
<dbReference type="InterPro" id="IPR014729">
    <property type="entry name" value="Rossmann-like_a/b/a_fold"/>
</dbReference>
<dbReference type="PANTHER" id="PTHR23090:SF9">
    <property type="entry name" value="GLUTAMINE-DEPENDENT NAD(+) SYNTHETASE"/>
    <property type="match status" value="1"/>
</dbReference>
<dbReference type="Gene3D" id="3.40.50.620">
    <property type="entry name" value="HUPs"/>
    <property type="match status" value="1"/>
</dbReference>
<evidence type="ECO:0000256" key="7">
    <source>
        <dbReference type="ARBA" id="ARBA00023027"/>
    </source>
</evidence>
<dbReference type="SUPFAM" id="SSF52402">
    <property type="entry name" value="Adenine nucleotide alpha hydrolases-like"/>
    <property type="match status" value="1"/>
</dbReference>
<feature type="binding site" evidence="8">
    <location>
        <position position="43"/>
    </location>
    <ligand>
        <name>Mg(2+)</name>
        <dbReference type="ChEBI" id="CHEBI:18420"/>
    </ligand>
</feature>
<dbReference type="GO" id="GO:0009435">
    <property type="term" value="P:NAD+ biosynthetic process"/>
    <property type="evidence" value="ECO:0007669"/>
    <property type="project" value="UniProtKB-UniRule"/>
</dbReference>
<reference evidence="12 13" key="1">
    <citation type="journal article" date="2016" name="Nat. Commun.">
        <title>Thousands of microbial genomes shed light on interconnected biogeochemical processes in an aquifer system.</title>
        <authorList>
            <person name="Anantharaman K."/>
            <person name="Brown C.T."/>
            <person name="Hug L.A."/>
            <person name="Sharon I."/>
            <person name="Castelle C.J."/>
            <person name="Probst A.J."/>
            <person name="Thomas B.C."/>
            <person name="Singh A."/>
            <person name="Wilkins M.J."/>
            <person name="Karaoz U."/>
            <person name="Brodie E.L."/>
            <person name="Williams K.H."/>
            <person name="Hubbard S.S."/>
            <person name="Banfield J.F."/>
        </authorList>
    </citation>
    <scope>NUCLEOTIDE SEQUENCE [LARGE SCALE GENOMIC DNA]</scope>
</reference>
<evidence type="ECO:0000256" key="1">
    <source>
        <dbReference type="ARBA" id="ARBA00005859"/>
    </source>
</evidence>
<feature type="binding site" evidence="8">
    <location>
        <position position="193"/>
    </location>
    <ligand>
        <name>ATP</name>
        <dbReference type="ChEBI" id="CHEBI:30616"/>
    </ligand>
</feature>
<feature type="binding site" evidence="8">
    <location>
        <begin position="37"/>
        <end position="44"/>
    </location>
    <ligand>
        <name>ATP</name>
        <dbReference type="ChEBI" id="CHEBI:30616"/>
    </ligand>
</feature>
<dbReference type="NCBIfam" id="TIGR00552">
    <property type="entry name" value="nadE"/>
    <property type="match status" value="1"/>
</dbReference>
<comment type="pathway">
    <text evidence="8">Cofactor biosynthesis; NAD(+) biosynthesis; NAD(+) from deamido-NAD(+) (ammonia route): step 1/1.</text>
</comment>
<dbReference type="Pfam" id="PF02540">
    <property type="entry name" value="NAD_synthase"/>
    <property type="match status" value="1"/>
</dbReference>
<dbReference type="InterPro" id="IPR003694">
    <property type="entry name" value="NAD_synthase"/>
</dbReference>